<organism evidence="7 8">
    <name type="scientific">Physeter macrocephalus</name>
    <name type="common">Sperm whale</name>
    <name type="synonym">Physeter catodon</name>
    <dbReference type="NCBI Taxonomy" id="9755"/>
    <lineage>
        <taxon>Eukaryota</taxon>
        <taxon>Metazoa</taxon>
        <taxon>Chordata</taxon>
        <taxon>Craniata</taxon>
        <taxon>Vertebrata</taxon>
        <taxon>Euteleostomi</taxon>
        <taxon>Mammalia</taxon>
        <taxon>Eutheria</taxon>
        <taxon>Laurasiatheria</taxon>
        <taxon>Artiodactyla</taxon>
        <taxon>Whippomorpha</taxon>
        <taxon>Cetacea</taxon>
        <taxon>Odontoceti</taxon>
        <taxon>Physeteridae</taxon>
        <taxon>Physeter</taxon>
    </lineage>
</organism>
<evidence type="ECO:0000313" key="8">
    <source>
        <dbReference type="RefSeq" id="XP_028340085.1"/>
    </source>
</evidence>
<evidence type="ECO:0000256" key="4">
    <source>
        <dbReference type="ARBA" id="ARBA00022771"/>
    </source>
</evidence>
<accession>A0A455ATV3</accession>
<gene>
    <name evidence="8" type="primary">LOC114484907</name>
</gene>
<comment type="catalytic activity">
    <reaction evidence="1">
        <text>S-ubiquitinyl-[E2 ubiquitin-conjugating enzyme]-L-cysteine + [acceptor protein]-L-lysine = [E2 ubiquitin-conjugating enzyme]-L-cysteine + N(6)-ubiquitinyl-[acceptor protein]-L-lysine.</text>
        <dbReference type="EC" id="2.3.2.27"/>
    </reaction>
</comment>
<dbReference type="PROSITE" id="PS50089">
    <property type="entry name" value="ZF_RING_2"/>
    <property type="match status" value="1"/>
</dbReference>
<dbReference type="RefSeq" id="XP_028340085.1">
    <property type="nucleotide sequence ID" value="XM_028484284.1"/>
</dbReference>
<evidence type="ECO:0000256" key="6">
    <source>
        <dbReference type="SAM" id="MobiDB-lite"/>
    </source>
</evidence>
<dbReference type="InterPro" id="IPR013083">
    <property type="entry name" value="Znf_RING/FYVE/PHD"/>
</dbReference>
<dbReference type="Proteomes" id="UP000248484">
    <property type="component" value="Unplaced"/>
</dbReference>
<evidence type="ECO:0000256" key="1">
    <source>
        <dbReference type="ARBA" id="ARBA00000900"/>
    </source>
</evidence>
<dbReference type="GO" id="GO:0061630">
    <property type="term" value="F:ubiquitin protein ligase activity"/>
    <property type="evidence" value="ECO:0007669"/>
    <property type="project" value="UniProtKB-EC"/>
</dbReference>
<evidence type="ECO:0000256" key="3">
    <source>
        <dbReference type="ARBA" id="ARBA00022723"/>
    </source>
</evidence>
<dbReference type="PANTHER" id="PTHR11224">
    <property type="entry name" value="MAKORIN-RELATED"/>
    <property type="match status" value="1"/>
</dbReference>
<dbReference type="PANTHER" id="PTHR11224:SF39">
    <property type="entry name" value="RING-TYPE E3 UBIQUITIN TRANSFERASE"/>
    <property type="match status" value="1"/>
</dbReference>
<evidence type="ECO:0000256" key="2">
    <source>
        <dbReference type="ARBA" id="ARBA00012483"/>
    </source>
</evidence>
<dbReference type="EC" id="2.3.2.27" evidence="2"/>
<keyword evidence="7" id="KW-1185">Reference proteome</keyword>
<keyword evidence="3" id="KW-0479">Metal-binding</keyword>
<protein>
    <recommendedName>
        <fullName evidence="2">RING-type E3 ubiquitin transferase</fullName>
        <ecNumber evidence="2">2.3.2.27</ecNumber>
    </recommendedName>
</protein>
<evidence type="ECO:0000256" key="5">
    <source>
        <dbReference type="ARBA" id="ARBA00022833"/>
    </source>
</evidence>
<dbReference type="GO" id="GO:0000209">
    <property type="term" value="P:protein polyubiquitination"/>
    <property type="evidence" value="ECO:0007669"/>
    <property type="project" value="InterPro"/>
</dbReference>
<dbReference type="Gene3D" id="3.30.40.10">
    <property type="entry name" value="Zinc/RING finger domain, C3HC4 (zinc finger)"/>
    <property type="match status" value="1"/>
</dbReference>
<feature type="region of interest" description="Disordered" evidence="6">
    <location>
        <begin position="1"/>
        <end position="26"/>
    </location>
</feature>
<evidence type="ECO:0000313" key="7">
    <source>
        <dbReference type="Proteomes" id="UP000248484"/>
    </source>
</evidence>
<sequence length="373" mass="41989">MDPAEPDGGSRGGESRPRSQRPHRNFDRGACHWGSSRCFAQDRKASQVCRYFQRGFCFHGDGCSYRHLQPPLHLEWGRRHSEPHITLSGPLQGLTRRGSEPSYLPSVTVGWGWARAYQGMEPGLEELFSKAEDIGGSSWKSLSLSCESSGSTAAADGDHSYFPKSRPMSDPVQELLAPLQSLDLEVQQRVQDSRDIVCGVCMDKVWDKPEAERIFGILPNCSHPHCLGCLRTWRKSRGDFPLGVIKACPQCRVPSSYIIPCKFWVSKGPKKEQLIRNFKARTSQIRCRFFMRRNGRCPFKSDCIYLHQLPDKAPTSDPPWPRSMQLASVVGKTAFLGGTEPEEEVFFMDCALTMAFWGSEPLLDPNSSYHCLL</sequence>
<dbReference type="InterPro" id="IPR045072">
    <property type="entry name" value="MKRN-like"/>
</dbReference>
<reference evidence="8" key="1">
    <citation type="submission" date="2025-08" db="UniProtKB">
        <authorList>
            <consortium name="RefSeq"/>
        </authorList>
    </citation>
    <scope>IDENTIFICATION</scope>
    <source>
        <tissue evidence="8">Muscle</tissue>
    </source>
</reference>
<dbReference type="InterPro" id="IPR001841">
    <property type="entry name" value="Znf_RING"/>
</dbReference>
<proteinExistence type="predicted"/>
<dbReference type="OrthoDB" id="250836at2759"/>
<dbReference type="KEGG" id="pcad:114484907"/>
<name>A0A455ATV3_PHYMC</name>
<keyword evidence="4" id="KW-0863">Zinc-finger</keyword>
<keyword evidence="5" id="KW-0862">Zinc</keyword>
<dbReference type="InterPro" id="IPR000571">
    <property type="entry name" value="Znf_CCCH"/>
</dbReference>
<dbReference type="GO" id="GO:0008270">
    <property type="term" value="F:zinc ion binding"/>
    <property type="evidence" value="ECO:0007669"/>
    <property type="project" value="UniProtKB-KW"/>
</dbReference>
<dbReference type="Gene3D" id="4.10.1000.10">
    <property type="entry name" value="Zinc finger, CCCH-type"/>
    <property type="match status" value="1"/>
</dbReference>
<dbReference type="SUPFAM" id="SSF90229">
    <property type="entry name" value="CCCH zinc finger"/>
    <property type="match status" value="1"/>
</dbReference>
<dbReference type="PROSITE" id="PS50103">
    <property type="entry name" value="ZF_C3H1"/>
    <property type="match status" value="2"/>
</dbReference>
<dbReference type="SUPFAM" id="SSF57850">
    <property type="entry name" value="RING/U-box"/>
    <property type="match status" value="1"/>
</dbReference>
<dbReference type="SMART" id="SM00356">
    <property type="entry name" value="ZnF_C3H1"/>
    <property type="match status" value="2"/>
</dbReference>
<dbReference type="AlphaFoldDB" id="A0A455ATV3"/>
<dbReference type="InterPro" id="IPR036855">
    <property type="entry name" value="Znf_CCCH_sf"/>
</dbReference>
<dbReference type="GeneID" id="114484907"/>